<dbReference type="GO" id="GO:0005886">
    <property type="term" value="C:plasma membrane"/>
    <property type="evidence" value="ECO:0007669"/>
    <property type="project" value="TreeGrafter"/>
</dbReference>
<dbReference type="EMBL" id="PHHC01000079">
    <property type="protein sequence ID" value="PPE03970.1"/>
    <property type="molecule type" value="Genomic_DNA"/>
</dbReference>
<feature type="transmembrane region" description="Helical" evidence="1">
    <location>
        <begin position="131"/>
        <end position="152"/>
    </location>
</feature>
<accession>A0A2S5R9J0</accession>
<evidence type="ECO:0000259" key="2">
    <source>
        <dbReference type="Pfam" id="PF09335"/>
    </source>
</evidence>
<name>A0A2S5R9J0_9PROT</name>
<evidence type="ECO:0000313" key="3">
    <source>
        <dbReference type="EMBL" id="PPE03970.1"/>
    </source>
</evidence>
<dbReference type="InterPro" id="IPR051311">
    <property type="entry name" value="DedA_domain"/>
</dbReference>
<dbReference type="RefSeq" id="WP_104206594.1">
    <property type="nucleotide sequence ID" value="NZ_PHHC01000079.1"/>
</dbReference>
<gene>
    <name evidence="3" type="ORF">HCUR_00505</name>
</gene>
<dbReference type="InterPro" id="IPR032816">
    <property type="entry name" value="VTT_dom"/>
</dbReference>
<feature type="transmembrane region" description="Helical" evidence="1">
    <location>
        <begin position="12"/>
        <end position="41"/>
    </location>
</feature>
<dbReference type="PANTHER" id="PTHR42709">
    <property type="entry name" value="ALKALINE PHOSPHATASE LIKE PROTEIN"/>
    <property type="match status" value="1"/>
</dbReference>
<organism evidence="3 4">
    <name type="scientific">Holospora curviuscula</name>
    <dbReference type="NCBI Taxonomy" id="1082868"/>
    <lineage>
        <taxon>Bacteria</taxon>
        <taxon>Pseudomonadati</taxon>
        <taxon>Pseudomonadota</taxon>
        <taxon>Alphaproteobacteria</taxon>
        <taxon>Holosporales</taxon>
        <taxon>Holosporaceae</taxon>
        <taxon>Holospora</taxon>
    </lineage>
</organism>
<evidence type="ECO:0000256" key="1">
    <source>
        <dbReference type="SAM" id="Phobius"/>
    </source>
</evidence>
<dbReference type="AlphaFoldDB" id="A0A2S5R9J0"/>
<keyword evidence="4" id="KW-1185">Reference proteome</keyword>
<dbReference type="Pfam" id="PF09335">
    <property type="entry name" value="VTT_dom"/>
    <property type="match status" value="1"/>
</dbReference>
<comment type="caution">
    <text evidence="3">The sequence shown here is derived from an EMBL/GenBank/DDBJ whole genome shotgun (WGS) entry which is preliminary data.</text>
</comment>
<feature type="transmembrane region" description="Helical" evidence="1">
    <location>
        <begin position="164"/>
        <end position="184"/>
    </location>
</feature>
<keyword evidence="1" id="KW-1133">Transmembrane helix</keyword>
<protein>
    <submittedName>
        <fullName evidence="3">Inner membrane protein YohD</fullName>
    </submittedName>
</protein>
<keyword evidence="1" id="KW-0472">Membrane</keyword>
<dbReference type="Proteomes" id="UP000239425">
    <property type="component" value="Unassembled WGS sequence"/>
</dbReference>
<evidence type="ECO:0000313" key="4">
    <source>
        <dbReference type="Proteomes" id="UP000239425"/>
    </source>
</evidence>
<reference evidence="3 4" key="1">
    <citation type="submission" date="2017-11" db="EMBL/GenBank/DDBJ databases">
        <title>Comparative genomic analysis of Holospora spp., intranuclear symbionts of paramecia.</title>
        <authorList>
            <person name="Garushyants S.K."/>
            <person name="Beliavskaya A."/>
            <person name="Malko D.B."/>
            <person name="Logacheva M.D."/>
            <person name="Rautian M.S."/>
            <person name="Gelfand M.S."/>
        </authorList>
    </citation>
    <scope>NUCLEOTIDE SEQUENCE [LARGE SCALE GENOMIC DNA]</scope>
    <source>
        <strain evidence="4">02AZ16</strain>
    </source>
</reference>
<proteinExistence type="predicted"/>
<dbReference type="PANTHER" id="PTHR42709:SF2">
    <property type="entry name" value="INNER MEMBRANE PROTEIN YOHD"/>
    <property type="match status" value="1"/>
</dbReference>
<keyword evidence="1" id="KW-0812">Transmembrane</keyword>
<dbReference type="OrthoDB" id="948134at2"/>
<sequence length="193" mass="21623">MKSEALKFLQDYGYWAVFLGSLIEGESIILTSSAMAAAGYFSIQKIMIIAFCGTLLADQSLYLLGYVYGPGVLTWIRFRLPKMTPYIDKALIFLARYQNIYILSFRFIWGVRIISSIIIGAQKVPVLRFAILNVVAAAVWTVVSCMAGFLIGETLLYGLENYGGVVSGSLVLGGIFTFFVWKIWKKRAFHIQK</sequence>
<feature type="domain" description="VTT" evidence="2">
    <location>
        <begin position="35"/>
        <end position="148"/>
    </location>
</feature>